<evidence type="ECO:0000256" key="7">
    <source>
        <dbReference type="ARBA" id="ARBA00023049"/>
    </source>
</evidence>
<comment type="caution">
    <text evidence="9">The sequence shown here is derived from an EMBL/GenBank/DDBJ whole genome shotgun (WGS) entry which is preliminary data.</text>
</comment>
<dbReference type="InterPro" id="IPR000755">
    <property type="entry name" value="A_A_dipeptidase"/>
</dbReference>
<dbReference type="EC" id="3.4.13.22" evidence="9"/>
<evidence type="ECO:0000256" key="1">
    <source>
        <dbReference type="ARBA" id="ARBA00001362"/>
    </source>
</evidence>
<name>A0A1V5MBP9_UNCT6</name>
<dbReference type="GO" id="GO:0006508">
    <property type="term" value="P:proteolysis"/>
    <property type="evidence" value="ECO:0007669"/>
    <property type="project" value="UniProtKB-KW"/>
</dbReference>
<evidence type="ECO:0000256" key="3">
    <source>
        <dbReference type="ARBA" id="ARBA00022723"/>
    </source>
</evidence>
<keyword evidence="7" id="KW-0482">Metalloprotease</keyword>
<dbReference type="SUPFAM" id="SSF55166">
    <property type="entry name" value="Hedgehog/DD-peptidase"/>
    <property type="match status" value="1"/>
</dbReference>
<keyword evidence="4 9" id="KW-0378">Hydrolase</keyword>
<evidence type="ECO:0000256" key="4">
    <source>
        <dbReference type="ARBA" id="ARBA00022801"/>
    </source>
</evidence>
<reference evidence="9" key="1">
    <citation type="submission" date="2017-02" db="EMBL/GenBank/DDBJ databases">
        <title>Delving into the versatile metabolic prowess of the omnipresent phylum Bacteroidetes.</title>
        <authorList>
            <person name="Nobu M.K."/>
            <person name="Mei R."/>
            <person name="Narihiro T."/>
            <person name="Kuroda K."/>
            <person name="Liu W.-T."/>
        </authorList>
    </citation>
    <scope>NUCLEOTIDE SEQUENCE</scope>
    <source>
        <strain evidence="9">ADurb.Bin417</strain>
    </source>
</reference>
<dbReference type="InterPro" id="IPR009045">
    <property type="entry name" value="Zn_M74/Hedgehog-like"/>
</dbReference>
<evidence type="ECO:0000256" key="5">
    <source>
        <dbReference type="ARBA" id="ARBA00022833"/>
    </source>
</evidence>
<evidence type="ECO:0000256" key="6">
    <source>
        <dbReference type="ARBA" id="ARBA00022997"/>
    </source>
</evidence>
<keyword evidence="6 9" id="KW-0224">Dipeptidase</keyword>
<dbReference type="GO" id="GO:0046872">
    <property type="term" value="F:metal ion binding"/>
    <property type="evidence" value="ECO:0007669"/>
    <property type="project" value="UniProtKB-KW"/>
</dbReference>
<dbReference type="Pfam" id="PF01427">
    <property type="entry name" value="Peptidase_M15"/>
    <property type="match status" value="1"/>
</dbReference>
<organism evidence="9">
    <name type="scientific">candidate division TA06 bacterium ADurb.Bin417</name>
    <dbReference type="NCBI Taxonomy" id="1852828"/>
    <lineage>
        <taxon>Bacteria</taxon>
        <taxon>Bacteria division TA06</taxon>
    </lineage>
</organism>
<keyword evidence="5" id="KW-0862">Zinc</keyword>
<evidence type="ECO:0000313" key="9">
    <source>
        <dbReference type="EMBL" id="OPZ90572.1"/>
    </source>
</evidence>
<dbReference type="GO" id="GO:0160237">
    <property type="term" value="F:D-Ala-D-Ala dipeptidase activity"/>
    <property type="evidence" value="ECO:0007669"/>
    <property type="project" value="UniProtKB-EC"/>
</dbReference>
<dbReference type="AlphaFoldDB" id="A0A1V5MBP9"/>
<dbReference type="GO" id="GO:0008237">
    <property type="term" value="F:metallopeptidase activity"/>
    <property type="evidence" value="ECO:0007669"/>
    <property type="project" value="UniProtKB-KW"/>
</dbReference>
<protein>
    <submittedName>
        <fullName evidence="9">D-alanyl-D-alanine dipeptidase</fullName>
        <ecNumber evidence="9">3.4.13.22</ecNumber>
    </submittedName>
</protein>
<evidence type="ECO:0000256" key="2">
    <source>
        <dbReference type="ARBA" id="ARBA00022670"/>
    </source>
</evidence>
<dbReference type="Gene3D" id="3.30.1380.10">
    <property type="match status" value="1"/>
</dbReference>
<keyword evidence="3" id="KW-0479">Metal-binding</keyword>
<dbReference type="GO" id="GO:0071555">
    <property type="term" value="P:cell wall organization"/>
    <property type="evidence" value="ECO:0007669"/>
    <property type="project" value="UniProtKB-KW"/>
</dbReference>
<proteinExistence type="predicted"/>
<comment type="catalytic activity">
    <reaction evidence="1">
        <text>D-alanyl-D-alanine + H2O = 2 D-alanine</text>
        <dbReference type="Rhea" id="RHEA:20661"/>
        <dbReference type="ChEBI" id="CHEBI:15377"/>
        <dbReference type="ChEBI" id="CHEBI:57416"/>
        <dbReference type="ChEBI" id="CHEBI:57822"/>
        <dbReference type="EC" id="3.4.13.22"/>
    </reaction>
</comment>
<keyword evidence="8" id="KW-0961">Cell wall biogenesis/degradation</keyword>
<sequence length="290" mass="32555">MRGSGSSQAAKRAYWTREMETGYEFMMKVLAHPVCDAGEALVSLPEALRGTGIEVVFFRRQRIPGHRPIFRLRAGLVKPWLSAAEAMNRHGWRIRIEDGYRTRSMQNPLNRPPALFDAILRRLLWETEGRFPSPEFVFRRLTVLVTTIPKLGTHMSGSAMDISVLKRKNGEEVDRGAPYLEMSELTPMASPYAPAAARRNRAGISRIMAEHGFAAYPFEFWHYSGGDAYAAILSEKKQPARYGPVDLLNDSGRIRPIDNPALPLINPVEIQAALSKAARRLGIKIPAKME</sequence>
<gene>
    <name evidence="9" type="primary">vanX</name>
    <name evidence="9" type="ORF">BWY73_01290</name>
</gene>
<evidence type="ECO:0000256" key="8">
    <source>
        <dbReference type="ARBA" id="ARBA00023316"/>
    </source>
</evidence>
<dbReference type="EMBL" id="MWAK01000248">
    <property type="protein sequence ID" value="OPZ90572.1"/>
    <property type="molecule type" value="Genomic_DNA"/>
</dbReference>
<keyword evidence="2" id="KW-0645">Protease</keyword>
<dbReference type="Proteomes" id="UP000485484">
    <property type="component" value="Unassembled WGS sequence"/>
</dbReference>
<dbReference type="PANTHER" id="PTHR43126">
    <property type="entry name" value="D-ALANYL-D-ALANINE DIPEPTIDASE"/>
    <property type="match status" value="1"/>
</dbReference>
<accession>A0A1V5MBP9</accession>